<dbReference type="FunFam" id="1.10.238.200:FF:000003">
    <property type="entry name" value="DCN1-like protein 3"/>
    <property type="match status" value="1"/>
</dbReference>
<dbReference type="GO" id="GO:0032182">
    <property type="term" value="F:ubiquitin-like protein binding"/>
    <property type="evidence" value="ECO:0007669"/>
    <property type="project" value="TreeGrafter"/>
</dbReference>
<dbReference type="EMBL" id="QOKY01000196">
    <property type="protein sequence ID" value="RMZ53629.1"/>
    <property type="molecule type" value="Genomic_DNA"/>
</dbReference>
<reference evidence="13" key="4">
    <citation type="submission" date="2018-11" db="EMBL/GenBank/DDBJ databases">
        <title>Characterization of plant carbon substrate utilization by Auxenochlorella protothecoides.</title>
        <authorList>
            <person name="Vogler B.W."/>
            <person name="Starkenburg S.R."/>
            <person name="Sudasinghe N."/>
            <person name="Schambach J.Y."/>
            <person name="Rollin J.A."/>
            <person name="Pattathil S."/>
            <person name="Barry A.N."/>
        </authorList>
    </citation>
    <scope>NUCLEOTIDE SEQUENCE [LARGE SCALE GENOMIC DNA]</scope>
    <source>
        <strain evidence="13">UTEX 25</strain>
    </source>
</reference>
<evidence type="ECO:0000256" key="10">
    <source>
        <dbReference type="RuleBase" id="RU410713"/>
    </source>
</evidence>
<dbReference type="Proteomes" id="UP000028924">
    <property type="component" value="Unassembled WGS sequence"/>
</dbReference>
<dbReference type="eggNOG" id="KOG3077">
    <property type="taxonomic scope" value="Eukaryota"/>
</dbReference>
<dbReference type="PROSITE" id="PS51229">
    <property type="entry name" value="DCUN1"/>
    <property type="match status" value="1"/>
</dbReference>
<dbReference type="Gene3D" id="1.10.8.10">
    <property type="entry name" value="DNA helicase RuvA subunit, C-terminal domain"/>
    <property type="match status" value="1"/>
</dbReference>
<dbReference type="eggNOG" id="KOG3496">
    <property type="taxonomic scope" value="Eukaryota"/>
</dbReference>
<evidence type="ECO:0000256" key="3">
    <source>
        <dbReference type="ARBA" id="ARBA00022723"/>
    </source>
</evidence>
<name>A0A087SRH4_AUXPR</name>
<dbReference type="SUPFAM" id="SSF46934">
    <property type="entry name" value="UBA-like"/>
    <property type="match status" value="1"/>
</dbReference>
<dbReference type="InterPro" id="IPR007745">
    <property type="entry name" value="Cyt_c_oxidase_Cu-chaperone"/>
</dbReference>
<dbReference type="RefSeq" id="XP_011401342.1">
    <property type="nucleotide sequence ID" value="XM_011403040.1"/>
</dbReference>
<dbReference type="InterPro" id="IPR042460">
    <property type="entry name" value="DCN1-like_PONY"/>
</dbReference>
<accession>A0A087SRH4</accession>
<dbReference type="GO" id="GO:0097602">
    <property type="term" value="F:cullin family protein binding"/>
    <property type="evidence" value="ECO:0007669"/>
    <property type="project" value="TreeGrafter"/>
</dbReference>
<evidence type="ECO:0000256" key="1">
    <source>
        <dbReference type="ARBA" id="ARBA00004569"/>
    </source>
</evidence>
<feature type="binding site" evidence="9">
    <location>
        <position position="23"/>
    </location>
    <ligand>
        <name>Cu cation</name>
        <dbReference type="ChEBI" id="CHEBI:23378"/>
    </ligand>
</feature>
<dbReference type="FunFam" id="1.10.238.10:FF:000030">
    <property type="entry name" value="DCN1-like protein"/>
    <property type="match status" value="1"/>
</dbReference>
<dbReference type="GO" id="GO:0005886">
    <property type="term" value="C:plasma membrane"/>
    <property type="evidence" value="ECO:0007669"/>
    <property type="project" value="UniProtKB-ARBA"/>
</dbReference>
<evidence type="ECO:0000256" key="8">
    <source>
        <dbReference type="ARBA" id="ARBA00023186"/>
    </source>
</evidence>
<evidence type="ECO:0000256" key="2">
    <source>
        <dbReference type="ARBA" id="ARBA00009241"/>
    </source>
</evidence>
<evidence type="ECO:0000256" key="9">
    <source>
        <dbReference type="PIRSR" id="PIRSR607745-1"/>
    </source>
</evidence>
<evidence type="ECO:0000256" key="6">
    <source>
        <dbReference type="ARBA" id="ARBA00023128"/>
    </source>
</evidence>
<evidence type="ECO:0000313" key="13">
    <source>
        <dbReference type="EMBL" id="RMZ53629.1"/>
    </source>
</evidence>
<feature type="domain" description="DCUN1" evidence="11">
    <location>
        <begin position="134"/>
        <end position="323"/>
    </location>
</feature>
<evidence type="ECO:0000313" key="14">
    <source>
        <dbReference type="Proteomes" id="UP000028924"/>
    </source>
</evidence>
<dbReference type="GO" id="GO:0045116">
    <property type="term" value="P:protein neddylation"/>
    <property type="evidence" value="ECO:0007669"/>
    <property type="project" value="TreeGrafter"/>
</dbReference>
<reference evidence="12 14" key="1">
    <citation type="journal article" date="2014" name="BMC Genomics">
        <title>Oil accumulation mechanisms of the oleaginous microalga Chlorella protothecoides revealed through its genome, transcriptomes, and proteomes.</title>
        <authorList>
            <person name="Gao C."/>
            <person name="Wang Y."/>
            <person name="Shen Y."/>
            <person name="Yan D."/>
            <person name="He X."/>
            <person name="Dai J."/>
            <person name="Wu Q."/>
        </authorList>
    </citation>
    <scope>NUCLEOTIDE SEQUENCE [LARGE SCALE GENOMIC DNA]</scope>
    <source>
        <strain evidence="12 14">0710</strain>
    </source>
</reference>
<evidence type="ECO:0000256" key="4">
    <source>
        <dbReference type="ARBA" id="ARBA00022786"/>
    </source>
</evidence>
<dbReference type="Pfam" id="PF05051">
    <property type="entry name" value="COX17"/>
    <property type="match status" value="1"/>
</dbReference>
<sequence>MAWYSFWSRAKEEAEKPKLKICCACPETKRARDECVTLHGPESAECAALIEAHKACLRAEGFKVWRDLSPGKMASRVTKPQREKLAQVVGVTGASTRTALECLTATGWSLEAAVDYYYSSGAYPAARGGRGPKTDKAAIGELFARYRDEGEEDLILAEGVSTLCEDLEVSPEDPVMLVLSYHLQAATMCEFSREEFEGGLARLACDSLSKLRAALPGLRAQLDDASRFPEIYKYAYLFSREKGQKCVQQDVAIAMWQLLLPAHRWRYTQDWCDFLQAKHNRAISRDTWNQLLDFILSVSPDFSDYDDAGAWPYLIDEFVEHMREKQQQQ</sequence>
<dbReference type="OrthoDB" id="286637at2759"/>
<dbReference type="KEGG" id="apro:F751_3838"/>
<keyword evidence="4" id="KW-0833">Ubl conjugation pathway</keyword>
<dbReference type="GO" id="GO:0005507">
    <property type="term" value="F:copper ion binding"/>
    <property type="evidence" value="ECO:0007669"/>
    <property type="project" value="InterPro"/>
</dbReference>
<comment type="function">
    <text evidence="10">Neddylation of cullins play an essential role in the regulation of SCF-type complexes activity.</text>
</comment>
<keyword evidence="8" id="KW-0143">Chaperone</keyword>
<comment type="similarity">
    <text evidence="2">Belongs to the COX17 family.</text>
</comment>
<protein>
    <recommendedName>
        <fullName evidence="10">Defective in cullin neddylation protein</fullName>
    </recommendedName>
</protein>
<dbReference type="PANTHER" id="PTHR12281:SF2">
    <property type="entry name" value="DEFECTIVE IN CULLIN NEDDYLATION PROTEIN"/>
    <property type="match status" value="1"/>
</dbReference>
<keyword evidence="3 9" id="KW-0479">Metal-binding</keyword>
<comment type="subcellular location">
    <subcellularLocation>
        <location evidence="1">Mitochondrion intermembrane space</location>
    </subcellularLocation>
</comment>
<dbReference type="STRING" id="3075.A0A087SRH4"/>
<dbReference type="AlphaFoldDB" id="A0A087SRH4"/>
<dbReference type="Gene3D" id="1.10.287.1130">
    <property type="entry name" value="CytochromE C oxidase copper chaperone"/>
    <property type="match status" value="1"/>
</dbReference>
<keyword evidence="5 9" id="KW-0186">Copper</keyword>
<reference evidence="13" key="3">
    <citation type="submission" date="2018-10" db="EMBL/GenBank/DDBJ databases">
        <authorList>
            <person name="Hovde B."/>
            <person name="Zhang X."/>
        </authorList>
    </citation>
    <scope>NUCLEOTIDE SEQUENCE [LARGE SCALE GENOMIC DNA]</scope>
    <source>
        <strain evidence="13">UTEX 25</strain>
    </source>
</reference>
<dbReference type="Pfam" id="PF03556">
    <property type="entry name" value="Cullin_binding"/>
    <property type="match status" value="1"/>
</dbReference>
<keyword evidence="7" id="KW-1015">Disulfide bond</keyword>
<dbReference type="InterPro" id="IPR009060">
    <property type="entry name" value="UBA-like_sf"/>
</dbReference>
<dbReference type="GO" id="GO:0005758">
    <property type="term" value="C:mitochondrial intermembrane space"/>
    <property type="evidence" value="ECO:0007669"/>
    <property type="project" value="UniProtKB-SubCell"/>
</dbReference>
<evidence type="ECO:0000256" key="7">
    <source>
        <dbReference type="ARBA" id="ARBA00023157"/>
    </source>
</evidence>
<evidence type="ECO:0000313" key="15">
    <source>
        <dbReference type="Proteomes" id="UP000279271"/>
    </source>
</evidence>
<dbReference type="Pfam" id="PF14555">
    <property type="entry name" value="UBA_4"/>
    <property type="match status" value="1"/>
</dbReference>
<dbReference type="PROSITE" id="PS51808">
    <property type="entry name" value="CHCH"/>
    <property type="match status" value="1"/>
</dbReference>
<dbReference type="Proteomes" id="UP000279271">
    <property type="component" value="Unassembled WGS sequence"/>
</dbReference>
<evidence type="ECO:0000259" key="11">
    <source>
        <dbReference type="PROSITE" id="PS51229"/>
    </source>
</evidence>
<dbReference type="SUPFAM" id="SSF47072">
    <property type="entry name" value="Cysteine alpha-hairpin motif"/>
    <property type="match status" value="1"/>
</dbReference>
<dbReference type="Gene3D" id="1.10.238.10">
    <property type="entry name" value="EF-hand"/>
    <property type="match status" value="1"/>
</dbReference>
<dbReference type="GO" id="GO:0016531">
    <property type="term" value="F:copper chaperone activity"/>
    <property type="evidence" value="ECO:0007669"/>
    <property type="project" value="InterPro"/>
</dbReference>
<dbReference type="InterPro" id="IPR005176">
    <property type="entry name" value="PONY_dom"/>
</dbReference>
<dbReference type="GO" id="GO:0031624">
    <property type="term" value="F:ubiquitin conjugating enzyme binding"/>
    <property type="evidence" value="ECO:0007669"/>
    <property type="project" value="TreeGrafter"/>
</dbReference>
<proteinExistence type="inferred from homology"/>
<dbReference type="GeneID" id="23615229"/>
<keyword evidence="14" id="KW-1185">Reference proteome</keyword>
<evidence type="ECO:0000313" key="12">
    <source>
        <dbReference type="EMBL" id="KFM28328.1"/>
    </source>
</evidence>
<dbReference type="EMBL" id="KL662167">
    <property type="protein sequence ID" value="KFM28328.1"/>
    <property type="molecule type" value="Genomic_DNA"/>
</dbReference>
<keyword evidence="6" id="KW-0496">Mitochondrion</keyword>
<dbReference type="SMR" id="A0A087SRH4"/>
<dbReference type="InterPro" id="IPR014764">
    <property type="entry name" value="DCN-prot"/>
</dbReference>
<dbReference type="InterPro" id="IPR009069">
    <property type="entry name" value="Cys_alpha_HP_mot_SF"/>
</dbReference>
<dbReference type="PANTHER" id="PTHR12281">
    <property type="entry name" value="RP42 RELATED"/>
    <property type="match status" value="1"/>
</dbReference>
<dbReference type="Gene3D" id="1.10.238.200">
    <property type="entry name" value="Cullin, PONY binding domain"/>
    <property type="match status" value="1"/>
</dbReference>
<gene>
    <name evidence="13" type="ORF">APUTEX25_003163</name>
    <name evidence="12" type="ORF">F751_3838</name>
</gene>
<feature type="binding site" evidence="9">
    <location>
        <position position="22"/>
    </location>
    <ligand>
        <name>Cu cation</name>
        <dbReference type="ChEBI" id="CHEBI:23378"/>
    </ligand>
</feature>
<organism evidence="12 14">
    <name type="scientific">Auxenochlorella protothecoides</name>
    <name type="common">Green microalga</name>
    <name type="synonym">Chlorella protothecoides</name>
    <dbReference type="NCBI Taxonomy" id="3075"/>
    <lineage>
        <taxon>Eukaryota</taxon>
        <taxon>Viridiplantae</taxon>
        <taxon>Chlorophyta</taxon>
        <taxon>core chlorophytes</taxon>
        <taxon>Trebouxiophyceae</taxon>
        <taxon>Chlorellales</taxon>
        <taxon>Chlorellaceae</taxon>
        <taxon>Auxenochlorella</taxon>
    </lineage>
</organism>
<reference evidence="15" key="2">
    <citation type="journal article" date="2018" name="Algal Res.">
        <title>Characterization of plant carbon substrate utilization by Auxenochlorella protothecoides.</title>
        <authorList>
            <person name="Vogler B.W."/>
            <person name="Starkenburg S.R."/>
            <person name="Sudasinghe N."/>
            <person name="Schambach J.Y."/>
            <person name="Rollin J.A."/>
            <person name="Pattathil S."/>
            <person name="Barry A.N."/>
        </authorList>
    </citation>
    <scope>NUCLEOTIDE SEQUENCE [LARGE SCALE GENOMIC DNA]</scope>
    <source>
        <strain evidence="15">UTEX 25</strain>
    </source>
</reference>
<evidence type="ECO:0000256" key="5">
    <source>
        <dbReference type="ARBA" id="ARBA00023008"/>
    </source>
</evidence>
<dbReference type="GO" id="GO:0000151">
    <property type="term" value="C:ubiquitin ligase complex"/>
    <property type="evidence" value="ECO:0007669"/>
    <property type="project" value="TreeGrafter"/>
</dbReference>